<dbReference type="RefSeq" id="WP_065970968.1">
    <property type="nucleotide sequence ID" value="NZ_CP080624.1"/>
</dbReference>
<gene>
    <name evidence="2" type="ORF">C4900_03605</name>
</gene>
<dbReference type="GO" id="GO:0016740">
    <property type="term" value="F:transferase activity"/>
    <property type="evidence" value="ECO:0007669"/>
    <property type="project" value="UniProtKB-KW"/>
</dbReference>
<evidence type="ECO:0000256" key="1">
    <source>
        <dbReference type="ARBA" id="ARBA00008984"/>
    </source>
</evidence>
<dbReference type="PANTHER" id="PTHR33279">
    <property type="entry name" value="SULFUR CARRIER PROTEIN YEDF-RELATED"/>
    <property type="match status" value="1"/>
</dbReference>
<comment type="similarity">
    <text evidence="1">Belongs to the sulfur carrier protein TusA family.</text>
</comment>
<dbReference type="PANTHER" id="PTHR33279:SF6">
    <property type="entry name" value="SULFUR CARRIER PROTEIN YEDF-RELATED"/>
    <property type="match status" value="1"/>
</dbReference>
<dbReference type="Proteomes" id="UP000253250">
    <property type="component" value="Unassembled WGS sequence"/>
</dbReference>
<dbReference type="AlphaFoldDB" id="A0A1C2G0I1"/>
<protein>
    <submittedName>
        <fullName evidence="2">Sulfurtransferase TusA family protein</fullName>
    </submittedName>
</protein>
<dbReference type="InterPro" id="IPR036868">
    <property type="entry name" value="TusA-like_sf"/>
</dbReference>
<dbReference type="EMBL" id="PSYR01000001">
    <property type="protein sequence ID" value="RCN58857.1"/>
    <property type="molecule type" value="Genomic_DNA"/>
</dbReference>
<sequence>MANFDKELDARGLNCPLPILRTKKALNDLTGGQTLRVVATDPGAIKDFQAFAKQTGNELVESGEANGEFTFVLRKKA</sequence>
<proteinExistence type="inferred from homology"/>
<name>A0A1C2G0I1_9GAMM</name>
<dbReference type="SUPFAM" id="SSF64307">
    <property type="entry name" value="SirA-like"/>
    <property type="match status" value="1"/>
</dbReference>
<evidence type="ECO:0000313" key="3">
    <source>
        <dbReference type="Proteomes" id="UP000253250"/>
    </source>
</evidence>
<dbReference type="CDD" id="cd00291">
    <property type="entry name" value="SirA_YedF_YeeD"/>
    <property type="match status" value="1"/>
</dbReference>
<evidence type="ECO:0000313" key="2">
    <source>
        <dbReference type="EMBL" id="RCN58857.1"/>
    </source>
</evidence>
<accession>A0A1C2G0I1</accession>
<comment type="caution">
    <text evidence="2">The sequence shown here is derived from an EMBL/GenBank/DDBJ whole genome shotgun (WGS) entry which is preliminary data.</text>
</comment>
<dbReference type="PROSITE" id="PS01148">
    <property type="entry name" value="UPF0033"/>
    <property type="match status" value="1"/>
</dbReference>
<dbReference type="Pfam" id="PF01206">
    <property type="entry name" value="TusA"/>
    <property type="match status" value="1"/>
</dbReference>
<dbReference type="Gene3D" id="3.30.110.40">
    <property type="entry name" value="TusA-like domain"/>
    <property type="match status" value="1"/>
</dbReference>
<reference evidence="2 3" key="1">
    <citation type="submission" date="2018-02" db="EMBL/GenBank/DDBJ databases">
        <title>Insights into the biology of acidophilic members of the Acidiferrobacteraceae family derived from comparative genomic analyses.</title>
        <authorList>
            <person name="Issotta F."/>
            <person name="Thyssen C."/>
            <person name="Mena C."/>
            <person name="Moya A."/>
            <person name="Bellenberg S."/>
            <person name="Sproer C."/>
            <person name="Covarrubias P.C."/>
            <person name="Sand W."/>
            <person name="Quatrini R."/>
            <person name="Vera M."/>
        </authorList>
    </citation>
    <scope>NUCLEOTIDE SEQUENCE [LARGE SCALE GENOMIC DNA]</scope>
    <source>
        <strain evidence="3">m-1</strain>
    </source>
</reference>
<dbReference type="STRING" id="163359.A9R16_13425"/>
<dbReference type="InterPro" id="IPR001455">
    <property type="entry name" value="TusA-like"/>
</dbReference>
<dbReference type="OrthoDB" id="9797352at2"/>
<organism evidence="2 3">
    <name type="scientific">Acidiferrobacter thiooxydans</name>
    <dbReference type="NCBI Taxonomy" id="163359"/>
    <lineage>
        <taxon>Bacteria</taxon>
        <taxon>Pseudomonadati</taxon>
        <taxon>Pseudomonadota</taxon>
        <taxon>Gammaproteobacteria</taxon>
        <taxon>Acidiferrobacterales</taxon>
        <taxon>Acidiferrobacteraceae</taxon>
        <taxon>Acidiferrobacter</taxon>
    </lineage>
</organism>
<keyword evidence="3" id="KW-1185">Reference proteome</keyword>
<keyword evidence="2" id="KW-0808">Transferase</keyword>